<evidence type="ECO:0000259" key="6">
    <source>
        <dbReference type="Pfam" id="PF13458"/>
    </source>
</evidence>
<organism evidence="7 8">
    <name type="scientific">Ramlibacter humi</name>
    <dbReference type="NCBI Taxonomy" id="2530451"/>
    <lineage>
        <taxon>Bacteria</taxon>
        <taxon>Pseudomonadati</taxon>
        <taxon>Pseudomonadota</taxon>
        <taxon>Betaproteobacteria</taxon>
        <taxon>Burkholderiales</taxon>
        <taxon>Comamonadaceae</taxon>
        <taxon>Ramlibacter</taxon>
    </lineage>
</organism>
<evidence type="ECO:0000256" key="1">
    <source>
        <dbReference type="ARBA" id="ARBA00010062"/>
    </source>
</evidence>
<feature type="region of interest" description="Disordered" evidence="5">
    <location>
        <begin position="107"/>
        <end position="129"/>
    </location>
</feature>
<evidence type="ECO:0000256" key="4">
    <source>
        <dbReference type="ARBA" id="ARBA00022970"/>
    </source>
</evidence>
<dbReference type="CDD" id="cd06326">
    <property type="entry name" value="PBP1_ABC_ligand_binding-like"/>
    <property type="match status" value="1"/>
</dbReference>
<dbReference type="AlphaFoldDB" id="A0A4Z0BPW4"/>
<dbReference type="InterPro" id="IPR028081">
    <property type="entry name" value="Leu-bd"/>
</dbReference>
<evidence type="ECO:0000256" key="2">
    <source>
        <dbReference type="ARBA" id="ARBA00022448"/>
    </source>
</evidence>
<dbReference type="Pfam" id="PF13458">
    <property type="entry name" value="Peripla_BP_6"/>
    <property type="match status" value="1"/>
</dbReference>
<evidence type="ECO:0000313" key="8">
    <source>
        <dbReference type="Proteomes" id="UP000297839"/>
    </source>
</evidence>
<gene>
    <name evidence="7" type="ORF">EZ216_13380</name>
</gene>
<keyword evidence="4" id="KW-0029">Amino-acid transport</keyword>
<dbReference type="PANTHER" id="PTHR47235">
    <property type="entry name" value="BLR6548 PROTEIN"/>
    <property type="match status" value="1"/>
</dbReference>
<dbReference type="EMBL" id="SMLK01000004">
    <property type="protein sequence ID" value="TFZ00095.1"/>
    <property type="molecule type" value="Genomic_DNA"/>
</dbReference>
<feature type="region of interest" description="Disordered" evidence="5">
    <location>
        <begin position="22"/>
        <end position="61"/>
    </location>
</feature>
<dbReference type="Proteomes" id="UP000297839">
    <property type="component" value="Unassembled WGS sequence"/>
</dbReference>
<protein>
    <recommendedName>
        <fullName evidence="6">Leucine-binding protein domain-containing protein</fullName>
    </recommendedName>
</protein>
<keyword evidence="2" id="KW-0813">Transport</keyword>
<evidence type="ECO:0000313" key="7">
    <source>
        <dbReference type="EMBL" id="TFZ00095.1"/>
    </source>
</evidence>
<dbReference type="InterPro" id="IPR000709">
    <property type="entry name" value="Leu_Ile_Val-bd"/>
</dbReference>
<keyword evidence="3" id="KW-0732">Signal</keyword>
<comment type="similarity">
    <text evidence="1">Belongs to the leucine-binding protein family.</text>
</comment>
<reference evidence="7 8" key="1">
    <citation type="submission" date="2019-03" db="EMBL/GenBank/DDBJ databases">
        <title>Ramlibacter sp. 18x22-1, whole genome shotgun sequence.</title>
        <authorList>
            <person name="Zhang X."/>
            <person name="Feng G."/>
            <person name="Zhu H."/>
        </authorList>
    </citation>
    <scope>NUCLEOTIDE SEQUENCE [LARGE SCALE GENOMIC DNA]</scope>
    <source>
        <strain evidence="7 8">18x22-1</strain>
    </source>
</reference>
<dbReference type="GO" id="GO:0006865">
    <property type="term" value="P:amino acid transport"/>
    <property type="evidence" value="ECO:0007669"/>
    <property type="project" value="UniProtKB-KW"/>
</dbReference>
<feature type="domain" description="Leucine-binding protein" evidence="6">
    <location>
        <begin position="245"/>
        <end position="563"/>
    </location>
</feature>
<keyword evidence="8" id="KW-1185">Reference proteome</keyword>
<comment type="caution">
    <text evidence="7">The sequence shown here is derived from an EMBL/GenBank/DDBJ whole genome shotgun (WGS) entry which is preliminary data.</text>
</comment>
<dbReference type="Gene3D" id="3.40.50.2300">
    <property type="match status" value="2"/>
</dbReference>
<dbReference type="InterPro" id="IPR028082">
    <property type="entry name" value="Peripla_BP_I"/>
</dbReference>
<evidence type="ECO:0000256" key="5">
    <source>
        <dbReference type="SAM" id="MobiDB-lite"/>
    </source>
</evidence>
<evidence type="ECO:0000256" key="3">
    <source>
        <dbReference type="ARBA" id="ARBA00022729"/>
    </source>
</evidence>
<accession>A0A4Z0BPW4</accession>
<dbReference type="OrthoDB" id="8877358at2"/>
<dbReference type="PANTHER" id="PTHR47235:SF1">
    <property type="entry name" value="BLR6548 PROTEIN"/>
    <property type="match status" value="1"/>
</dbReference>
<dbReference type="SUPFAM" id="SSF53822">
    <property type="entry name" value="Periplasmic binding protein-like I"/>
    <property type="match status" value="1"/>
</dbReference>
<dbReference type="PRINTS" id="PR00337">
    <property type="entry name" value="LEUILEVALBP"/>
</dbReference>
<proteinExistence type="inferred from homology"/>
<sequence length="593" mass="63164">MPQHGQQPGPGRREIQLNHRGKQFTPGGLLRNQPSQFAEHADSPLSTPDAGGSADFAERSVHPTMLPEQRLRTKWTPAGRLSRVHPCSINDGDKKNGWQRCPAQAAFRSGGSRHPIAIPGRARRSGRARQRHRHLFGVGHPAQRDRSGAGGLHRPLGHLLLRHARVGGDAVQAALRRRVRGWLRGHRFADPAGSPRTARRIPGRHGNGRRTVLAASLFHPLRGVFMRRWPLLLAALLALSAHGEIVVATVAPFSGPLGVNGEANFAGATACVGEVNASGGVAGERLKLVKEDDRYDPATTVRLLQEVAQRNKPVAFINLLGSANVAAVIKDGVLERLKVPAVGVTPGAEILRTPGSRWIFHTHAGDSAQIARILEHLSSIGIQRIAVAYQGIPFGAAGLKAMEDLAPRLKVEIVQKVAVPSAGEDLKDVAATLKASRAQAYVMVLVPNSGAAMVRDVRASEDNTPIYSMSYVPAKLVLDKAGASQSAGLALAQVTPNADSPASGLVRDFKAAMGKFVPGAEQTQLHLIGYLGCRTLVAGLRAVRGKADPQALQAALMKVRTDLGGYALDFAGGNVGSRFVDIGVIGRDGRLRY</sequence>
<name>A0A4Z0BPW4_9BURK</name>